<dbReference type="EMBL" id="UINC01065524">
    <property type="protein sequence ID" value="SVB95289.1"/>
    <property type="molecule type" value="Genomic_DNA"/>
</dbReference>
<feature type="non-terminal residue" evidence="1">
    <location>
        <position position="1"/>
    </location>
</feature>
<accession>A0A382I7S4</accession>
<reference evidence="1" key="1">
    <citation type="submission" date="2018-05" db="EMBL/GenBank/DDBJ databases">
        <authorList>
            <person name="Lanie J.A."/>
            <person name="Ng W.-L."/>
            <person name="Kazmierczak K.M."/>
            <person name="Andrzejewski T.M."/>
            <person name="Davidsen T.M."/>
            <person name="Wayne K.J."/>
            <person name="Tettelin H."/>
            <person name="Glass J.I."/>
            <person name="Rusch D."/>
            <person name="Podicherti R."/>
            <person name="Tsui H.-C.T."/>
            <person name="Winkler M.E."/>
        </authorList>
    </citation>
    <scope>NUCLEOTIDE SEQUENCE</scope>
</reference>
<organism evidence="1">
    <name type="scientific">marine metagenome</name>
    <dbReference type="NCBI Taxonomy" id="408172"/>
    <lineage>
        <taxon>unclassified sequences</taxon>
        <taxon>metagenomes</taxon>
        <taxon>ecological metagenomes</taxon>
    </lineage>
</organism>
<name>A0A382I7S4_9ZZZZ</name>
<dbReference type="AlphaFoldDB" id="A0A382I7S4"/>
<protein>
    <submittedName>
        <fullName evidence="1">Uncharacterized protein</fullName>
    </submittedName>
</protein>
<gene>
    <name evidence="1" type="ORF">METZ01_LOCUS248143</name>
</gene>
<sequence>VIDQCRQVFKTAPDFRWCFKIKANKVKGALVIGGLLGTCASAQSSGVTRLAFDISDQSDPADHWEHLESFHKSALADIEYVLRQEFKPIDRVALTNQNGDRVVDMPWRQTREIDGATFTLQLRLRRFSKLFRNRGRYQTHDELSQMAREPIMHEMIALPVLSGAIEAHLISEESHKTIWSTLHDSSIMLAHNGRFIYNLEKYPGYAPPELIRDYAVPILRQRSRRPGALRMLSAADRWYISSADEDLISANAMLRRMVADLVPEIDANLPLSGSIVSQVGLDEKQRPMFQLDLGSDVGIRNKMRLEVFRSGKSGSKIGQIEIVSVDSASSVGRVRKL</sequence>
<proteinExistence type="predicted"/>
<feature type="non-terminal residue" evidence="1">
    <location>
        <position position="337"/>
    </location>
</feature>
<evidence type="ECO:0000313" key="1">
    <source>
        <dbReference type="EMBL" id="SVB95289.1"/>
    </source>
</evidence>